<keyword evidence="11" id="KW-1185">Reference proteome</keyword>
<evidence type="ECO:0000256" key="9">
    <source>
        <dbReference type="SAM" id="MobiDB-lite"/>
    </source>
</evidence>
<evidence type="ECO:0000256" key="3">
    <source>
        <dbReference type="ARBA" id="ARBA00011489"/>
    </source>
</evidence>
<evidence type="ECO:0000313" key="13">
    <source>
        <dbReference type="RefSeq" id="XP_018484412.1"/>
    </source>
</evidence>
<feature type="region of interest" description="Disordered" evidence="9">
    <location>
        <begin position="1"/>
        <end position="25"/>
    </location>
</feature>
<evidence type="ECO:0000256" key="8">
    <source>
        <dbReference type="RuleBase" id="RU361233"/>
    </source>
</evidence>
<evidence type="ECO:0000256" key="5">
    <source>
        <dbReference type="ARBA" id="ARBA00022692"/>
    </source>
</evidence>
<feature type="domain" description="Casparian strip membrane protein" evidence="10">
    <location>
        <begin position="41"/>
        <end position="170"/>
    </location>
</feature>
<evidence type="ECO:0000256" key="4">
    <source>
        <dbReference type="ARBA" id="ARBA00022475"/>
    </source>
</evidence>
<dbReference type="KEGG" id="rsz:108855165"/>
<name>A0A6J0NI29_RAPSA</name>
<proteinExistence type="inferred from homology"/>
<feature type="transmembrane region" description="Helical" evidence="8">
    <location>
        <begin position="162"/>
        <end position="183"/>
    </location>
</feature>
<evidence type="ECO:0000256" key="7">
    <source>
        <dbReference type="ARBA" id="ARBA00023136"/>
    </source>
</evidence>
<dbReference type="OrthoDB" id="828022at2759"/>
<evidence type="ECO:0000313" key="11">
    <source>
        <dbReference type="Proteomes" id="UP000504610"/>
    </source>
</evidence>
<dbReference type="InterPro" id="IPR045009">
    <property type="entry name" value="CASPL-5"/>
</dbReference>
<dbReference type="GO" id="GO:0005886">
    <property type="term" value="C:plasma membrane"/>
    <property type="evidence" value="ECO:0007669"/>
    <property type="project" value="UniProtKB-SubCell"/>
</dbReference>
<dbReference type="GeneID" id="108855165"/>
<evidence type="ECO:0000313" key="12">
    <source>
        <dbReference type="RefSeq" id="XP_018484411.1"/>
    </source>
</evidence>
<dbReference type="AlphaFoldDB" id="A0A6J0NI29"/>
<sequence length="185" mass="19931">MNVSHASVHPVEDPPPATEATQQQVENNHPPRVRMDDIEGMPGTLLGVALRFFQFFFAAASLSVMASTSDFPSVTAFCYLVAATGLQSLWSLALAAVDVYAIMVKRSLQNRRLVSVFAIGDGVTSTLTFAAACASAGITVLIDNDLNSCSQNHCVQFETSTALAFISWFAALPSFLFNFWSLASR</sequence>
<reference evidence="11" key="1">
    <citation type="journal article" date="2019" name="Database">
        <title>The radish genome database (RadishGD): an integrated information resource for radish genomics.</title>
        <authorList>
            <person name="Yu H.J."/>
            <person name="Baek S."/>
            <person name="Lee Y.J."/>
            <person name="Cho A."/>
            <person name="Mun J.H."/>
        </authorList>
    </citation>
    <scope>NUCLEOTIDE SEQUENCE [LARGE SCALE GENOMIC DNA]</scope>
    <source>
        <strain evidence="11">cv. WK10039</strain>
    </source>
</reference>
<dbReference type="RefSeq" id="XP_018484412.1">
    <property type="nucleotide sequence ID" value="XM_018628910.2"/>
</dbReference>
<keyword evidence="7 8" id="KW-0472">Membrane</keyword>
<dbReference type="InterPro" id="IPR006702">
    <property type="entry name" value="CASP_dom"/>
</dbReference>
<comment type="similarity">
    <text evidence="2 8">Belongs to the Casparian strip membrane proteins (CASP) family.</text>
</comment>
<evidence type="ECO:0000256" key="1">
    <source>
        <dbReference type="ARBA" id="ARBA00004651"/>
    </source>
</evidence>
<evidence type="ECO:0000259" key="10">
    <source>
        <dbReference type="Pfam" id="PF04535"/>
    </source>
</evidence>
<dbReference type="Proteomes" id="UP000504610">
    <property type="component" value="Chromosome 4"/>
</dbReference>
<reference evidence="12 13" key="2">
    <citation type="submission" date="2025-04" db="UniProtKB">
        <authorList>
            <consortium name="RefSeq"/>
        </authorList>
    </citation>
    <scope>IDENTIFICATION</scope>
    <source>
        <tissue evidence="12 13">Leaf</tissue>
    </source>
</reference>
<evidence type="ECO:0000256" key="2">
    <source>
        <dbReference type="ARBA" id="ARBA00007651"/>
    </source>
</evidence>
<dbReference type="PANTHER" id="PTHR32021">
    <property type="entry name" value="CASP-LIKE PROTEIN 5B3"/>
    <property type="match status" value="1"/>
</dbReference>
<feature type="transmembrane region" description="Helical" evidence="8">
    <location>
        <begin position="79"/>
        <end position="101"/>
    </location>
</feature>
<accession>A0A6J0NI29</accession>
<keyword evidence="5 8" id="KW-0812">Transmembrane</keyword>
<comment type="subunit">
    <text evidence="3 8">Homodimer and heterodimers.</text>
</comment>
<gene>
    <name evidence="12 13" type="primary">LOC108855165</name>
</gene>
<organism evidence="11 13">
    <name type="scientific">Raphanus sativus</name>
    <name type="common">Radish</name>
    <name type="synonym">Raphanus raphanistrum var. sativus</name>
    <dbReference type="NCBI Taxonomy" id="3726"/>
    <lineage>
        <taxon>Eukaryota</taxon>
        <taxon>Viridiplantae</taxon>
        <taxon>Streptophyta</taxon>
        <taxon>Embryophyta</taxon>
        <taxon>Tracheophyta</taxon>
        <taxon>Spermatophyta</taxon>
        <taxon>Magnoliopsida</taxon>
        <taxon>eudicotyledons</taxon>
        <taxon>Gunneridae</taxon>
        <taxon>Pentapetalae</taxon>
        <taxon>rosids</taxon>
        <taxon>malvids</taxon>
        <taxon>Brassicales</taxon>
        <taxon>Brassicaceae</taxon>
        <taxon>Brassiceae</taxon>
        <taxon>Raphanus</taxon>
    </lineage>
</organism>
<evidence type="ECO:0000256" key="6">
    <source>
        <dbReference type="ARBA" id="ARBA00022989"/>
    </source>
</evidence>
<dbReference type="RefSeq" id="XP_018484411.1">
    <property type="nucleotide sequence ID" value="XM_018628909.2"/>
</dbReference>
<protein>
    <recommendedName>
        <fullName evidence="8">CASP-like protein</fullName>
    </recommendedName>
</protein>
<feature type="transmembrane region" description="Helical" evidence="8">
    <location>
        <begin position="113"/>
        <end position="142"/>
    </location>
</feature>
<comment type="subcellular location">
    <subcellularLocation>
        <location evidence="1 8">Cell membrane</location>
        <topology evidence="1 8">Multi-pass membrane protein</topology>
    </subcellularLocation>
</comment>
<keyword evidence="6 8" id="KW-1133">Transmembrane helix</keyword>
<dbReference type="Pfam" id="PF04535">
    <property type="entry name" value="CASP_dom"/>
    <property type="match status" value="1"/>
</dbReference>
<keyword evidence="4 8" id="KW-1003">Cell membrane</keyword>
<feature type="transmembrane region" description="Helical" evidence="8">
    <location>
        <begin position="44"/>
        <end position="67"/>
    </location>
</feature>
<dbReference type="PANTHER" id="PTHR32021:SF16">
    <property type="entry name" value="CASP-LIKE PROTEIN 5A2"/>
    <property type="match status" value="1"/>
</dbReference>